<feature type="DNA-binding region" description="H-T-H motif" evidence="4">
    <location>
        <begin position="29"/>
        <end position="48"/>
    </location>
</feature>
<evidence type="ECO:0000256" key="1">
    <source>
        <dbReference type="ARBA" id="ARBA00023015"/>
    </source>
</evidence>
<gene>
    <name evidence="6" type="ORF">FZC79_08645</name>
</gene>
<organism evidence="6 7">
    <name type="scientific">Rossellomorea vietnamensis</name>
    <dbReference type="NCBI Taxonomy" id="218284"/>
    <lineage>
        <taxon>Bacteria</taxon>
        <taxon>Bacillati</taxon>
        <taxon>Bacillota</taxon>
        <taxon>Bacilli</taxon>
        <taxon>Bacillales</taxon>
        <taxon>Bacillaceae</taxon>
        <taxon>Rossellomorea</taxon>
    </lineage>
</organism>
<dbReference type="SUPFAM" id="SSF46689">
    <property type="entry name" value="Homeodomain-like"/>
    <property type="match status" value="1"/>
</dbReference>
<dbReference type="Gene3D" id="1.10.10.60">
    <property type="entry name" value="Homeodomain-like"/>
    <property type="match status" value="1"/>
</dbReference>
<dbReference type="EMBL" id="VTEH01000005">
    <property type="protein sequence ID" value="TYR75686.1"/>
    <property type="molecule type" value="Genomic_DNA"/>
</dbReference>
<dbReference type="InterPro" id="IPR025996">
    <property type="entry name" value="MT1864/Rv1816-like_C"/>
</dbReference>
<dbReference type="AlphaFoldDB" id="A0A5D4KFJ7"/>
<dbReference type="Gene3D" id="1.10.357.10">
    <property type="entry name" value="Tetracycline Repressor, domain 2"/>
    <property type="match status" value="1"/>
</dbReference>
<dbReference type="Pfam" id="PF13305">
    <property type="entry name" value="TetR_C_33"/>
    <property type="match status" value="1"/>
</dbReference>
<dbReference type="PROSITE" id="PS50977">
    <property type="entry name" value="HTH_TETR_2"/>
    <property type="match status" value="1"/>
</dbReference>
<dbReference type="InterPro" id="IPR001647">
    <property type="entry name" value="HTH_TetR"/>
</dbReference>
<evidence type="ECO:0000256" key="3">
    <source>
        <dbReference type="ARBA" id="ARBA00023163"/>
    </source>
</evidence>
<protein>
    <submittedName>
        <fullName evidence="6">TetR/AcrR family transcriptional regulator</fullName>
    </submittedName>
</protein>
<dbReference type="SUPFAM" id="SSF48498">
    <property type="entry name" value="Tetracyclin repressor-like, C-terminal domain"/>
    <property type="match status" value="1"/>
</dbReference>
<keyword evidence="2 4" id="KW-0238">DNA-binding</keyword>
<dbReference type="InterPro" id="IPR009057">
    <property type="entry name" value="Homeodomain-like_sf"/>
</dbReference>
<comment type="caution">
    <text evidence="6">The sequence shown here is derived from an EMBL/GenBank/DDBJ whole genome shotgun (WGS) entry which is preliminary data.</text>
</comment>
<dbReference type="RefSeq" id="WP_148946433.1">
    <property type="nucleotide sequence ID" value="NZ_JBNIKK010000001.1"/>
</dbReference>
<feature type="domain" description="HTH tetR-type" evidence="5">
    <location>
        <begin position="6"/>
        <end position="66"/>
    </location>
</feature>
<keyword evidence="1" id="KW-0805">Transcription regulation</keyword>
<sequence length="188" mass="20143">MSPRMGLTKDKIMETAANMADSDGIGSVTIANLAKQLKIQPPSLYNHINGLNELKTVMAIQGLNKLHDEMKSALGGKEGDEAVHALGASYLAFSRSHPGLYESALLAPEPGNTDVQAAGNRIVELALGTLNYLGLSQQDALHAVRGLRSVFHGFASLEHKGGFGMNLSIDESFQRMIDVFLKGIKNRG</sequence>
<evidence type="ECO:0000313" key="7">
    <source>
        <dbReference type="Proteomes" id="UP000323317"/>
    </source>
</evidence>
<evidence type="ECO:0000313" key="6">
    <source>
        <dbReference type="EMBL" id="TYR75686.1"/>
    </source>
</evidence>
<dbReference type="Proteomes" id="UP000323317">
    <property type="component" value="Unassembled WGS sequence"/>
</dbReference>
<proteinExistence type="predicted"/>
<name>A0A5D4KFJ7_9BACI</name>
<evidence type="ECO:0000259" key="5">
    <source>
        <dbReference type="PROSITE" id="PS50977"/>
    </source>
</evidence>
<evidence type="ECO:0000256" key="2">
    <source>
        <dbReference type="ARBA" id="ARBA00023125"/>
    </source>
</evidence>
<evidence type="ECO:0000256" key="4">
    <source>
        <dbReference type="PROSITE-ProRule" id="PRU00335"/>
    </source>
</evidence>
<accession>A0A5D4KFJ7</accession>
<dbReference type="InterPro" id="IPR036271">
    <property type="entry name" value="Tet_transcr_reg_TetR-rel_C_sf"/>
</dbReference>
<reference evidence="6 7" key="1">
    <citation type="submission" date="2019-08" db="EMBL/GenBank/DDBJ databases">
        <title>Bacillus genomes from the desert of Cuatro Cienegas, Coahuila.</title>
        <authorList>
            <person name="Olmedo-Alvarez G."/>
        </authorList>
    </citation>
    <scope>NUCLEOTIDE SEQUENCE [LARGE SCALE GENOMIC DNA]</scope>
    <source>
        <strain evidence="6 7">CH40_1T</strain>
    </source>
</reference>
<keyword evidence="3" id="KW-0804">Transcription</keyword>
<dbReference type="GO" id="GO:0003677">
    <property type="term" value="F:DNA binding"/>
    <property type="evidence" value="ECO:0007669"/>
    <property type="project" value="UniProtKB-UniRule"/>
</dbReference>